<dbReference type="GO" id="GO:0034992">
    <property type="term" value="C:microtubule organizing center attachment site"/>
    <property type="evidence" value="ECO:0007669"/>
    <property type="project" value="TreeGrafter"/>
</dbReference>
<evidence type="ECO:0000256" key="5">
    <source>
        <dbReference type="ARBA" id="ARBA00023242"/>
    </source>
</evidence>
<dbReference type="GO" id="GO:0034506">
    <property type="term" value="C:chromosome, centromeric core domain"/>
    <property type="evidence" value="ECO:0007669"/>
    <property type="project" value="TreeGrafter"/>
</dbReference>
<evidence type="ECO:0000259" key="7">
    <source>
        <dbReference type="Pfam" id="PF09779"/>
    </source>
</evidence>
<accession>A0AA38H6M1</accession>
<evidence type="ECO:0000313" key="9">
    <source>
        <dbReference type="Proteomes" id="UP001164286"/>
    </source>
</evidence>
<feature type="compositionally biased region" description="Basic and acidic residues" evidence="6">
    <location>
        <begin position="367"/>
        <end position="377"/>
    </location>
</feature>
<dbReference type="GeneID" id="77729182"/>
<gene>
    <name evidence="8" type="ORF">MKK02DRAFT_38184</name>
</gene>
<evidence type="ECO:0000256" key="3">
    <source>
        <dbReference type="ARBA" id="ARBA00022989"/>
    </source>
</evidence>
<dbReference type="PANTHER" id="PTHR28538:SF1">
    <property type="entry name" value="INTEGRAL INNER NUCLEAR MEMBRANE PROTEIN IMA1"/>
    <property type="match status" value="1"/>
</dbReference>
<dbReference type="GO" id="GO:0071765">
    <property type="term" value="P:nuclear inner membrane organization"/>
    <property type="evidence" value="ECO:0007669"/>
    <property type="project" value="InterPro"/>
</dbReference>
<dbReference type="InterPro" id="IPR042321">
    <property type="entry name" value="Ima1"/>
</dbReference>
<proteinExistence type="predicted"/>
<keyword evidence="5" id="KW-0539">Nucleus</keyword>
<keyword evidence="3" id="KW-1133">Transmembrane helix</keyword>
<keyword evidence="2" id="KW-0812">Transmembrane</keyword>
<evidence type="ECO:0000256" key="2">
    <source>
        <dbReference type="ARBA" id="ARBA00022692"/>
    </source>
</evidence>
<dbReference type="Pfam" id="PF09779">
    <property type="entry name" value="Ima1_N"/>
    <property type="match status" value="1"/>
</dbReference>
<evidence type="ECO:0000256" key="4">
    <source>
        <dbReference type="ARBA" id="ARBA00023136"/>
    </source>
</evidence>
<evidence type="ECO:0000256" key="6">
    <source>
        <dbReference type="SAM" id="MobiDB-lite"/>
    </source>
</evidence>
<dbReference type="PANTHER" id="PTHR28538">
    <property type="entry name" value="INTEGRAL INNER NUCLEAR MEMBRANE PROTEIN IMA1"/>
    <property type="match status" value="1"/>
</dbReference>
<dbReference type="RefSeq" id="XP_052943306.1">
    <property type="nucleotide sequence ID" value="XM_053089977.1"/>
</dbReference>
<dbReference type="EMBL" id="JAKWFO010000008">
    <property type="protein sequence ID" value="KAI9633529.1"/>
    <property type="molecule type" value="Genomic_DNA"/>
</dbReference>
<feature type="compositionally biased region" description="Polar residues" evidence="6">
    <location>
        <begin position="340"/>
        <end position="351"/>
    </location>
</feature>
<feature type="region of interest" description="Disordered" evidence="6">
    <location>
        <begin position="340"/>
        <end position="437"/>
    </location>
</feature>
<name>A0AA38H6M1_9TREE</name>
<dbReference type="GO" id="GO:0044732">
    <property type="term" value="C:mitotic spindle pole body"/>
    <property type="evidence" value="ECO:0007669"/>
    <property type="project" value="TreeGrafter"/>
</dbReference>
<dbReference type="InterPro" id="IPR018617">
    <property type="entry name" value="Ima1_N"/>
</dbReference>
<feature type="domain" description="Ima1 N-terminal" evidence="7">
    <location>
        <begin position="47"/>
        <end position="165"/>
    </location>
</feature>
<dbReference type="GO" id="GO:0005637">
    <property type="term" value="C:nuclear inner membrane"/>
    <property type="evidence" value="ECO:0007669"/>
    <property type="project" value="UniProtKB-SubCell"/>
</dbReference>
<dbReference type="AlphaFoldDB" id="A0AA38H6M1"/>
<organism evidence="8 9">
    <name type="scientific">Dioszegia hungarica</name>
    <dbReference type="NCBI Taxonomy" id="4972"/>
    <lineage>
        <taxon>Eukaryota</taxon>
        <taxon>Fungi</taxon>
        <taxon>Dikarya</taxon>
        <taxon>Basidiomycota</taxon>
        <taxon>Agaricomycotina</taxon>
        <taxon>Tremellomycetes</taxon>
        <taxon>Tremellales</taxon>
        <taxon>Bulleribasidiaceae</taxon>
        <taxon>Dioszegia</taxon>
    </lineage>
</organism>
<evidence type="ECO:0000313" key="8">
    <source>
        <dbReference type="EMBL" id="KAI9633529.1"/>
    </source>
</evidence>
<dbReference type="Proteomes" id="UP001164286">
    <property type="component" value="Unassembled WGS sequence"/>
</dbReference>
<reference evidence="8" key="1">
    <citation type="journal article" date="2022" name="G3 (Bethesda)">
        <title>High quality genome of the basidiomycete yeast Dioszegia hungarica PDD-24b-2 isolated from cloud water.</title>
        <authorList>
            <person name="Jarrige D."/>
            <person name="Haridas S."/>
            <person name="Bleykasten-Grosshans C."/>
            <person name="Joly M."/>
            <person name="Nadalig T."/>
            <person name="Sancelme M."/>
            <person name="Vuilleumier S."/>
            <person name="Grigoriev I.V."/>
            <person name="Amato P."/>
            <person name="Bringel F."/>
        </authorList>
    </citation>
    <scope>NUCLEOTIDE SEQUENCE</scope>
    <source>
        <strain evidence="8">PDD-24b-2</strain>
    </source>
</reference>
<protein>
    <submittedName>
        <fullName evidence="8">Ima1 N-terminal domain-containing protein</fullName>
    </submittedName>
</protein>
<comment type="subcellular location">
    <subcellularLocation>
        <location evidence="1">Nucleus inner membrane</location>
        <topology evidence="1">Multi-pass membrane protein</topology>
    </subcellularLocation>
</comment>
<keyword evidence="4" id="KW-0472">Membrane</keyword>
<comment type="caution">
    <text evidence="8">The sequence shown here is derived from an EMBL/GenBank/DDBJ whole genome shotgun (WGS) entry which is preliminary data.</text>
</comment>
<keyword evidence="9" id="KW-1185">Reference proteome</keyword>
<evidence type="ECO:0000256" key="1">
    <source>
        <dbReference type="ARBA" id="ARBA00004473"/>
    </source>
</evidence>
<sequence>MPLLRSATRPQAVECFFCLSPSVLPAQLPQPSSLSDRKGKGKARAEVGTKWNWHCGRCGCWNVRDERGEMLSDHPAMHDPAFNTRSFSLRATPSTSHLPSTSSSSARTFCHSCLTNQTLIMNMLAGYLPDDNDPSYPELHASLPSYLASLHSRYPPVCPICQPAVDDALRKADQKAQVEAWGSALRRGRDTGSRAGGKGSAPGKFEVLVWRIRGVGFWAQATAYGLSGACPISTYGSLRFYAWPETWPARASLVFDTMREHMRGRAKGRETWIRNMLLVFVMRIVGAILVSYPRLRPPAPLSRITGTLLVLEAIALVHAFAAIRSPYPIALRLVRPTQLSVPSSPTYQQPSGPGVYNPYLHSSPPDHSSRLQRDLAPKHHPVFGKTSLSPRPSLSRLRDDEMDWEGPAPSALYNGGYTSGGPVYSEQQAEEMTEGYERGQGWDNFAVGKQRFFGRREGEDETGLEGLLAGWGLAEQIEYVAGSPDPSFHQFPFMPHVDDTLVLPT</sequence>